<proteinExistence type="evidence at transcript level"/>
<dbReference type="ExpressionAtlas" id="Q9W1H2">
    <property type="expression patterns" value="baseline and differential"/>
</dbReference>
<reference evidence="5 8" key="2">
    <citation type="journal article" date="2002" name="Genome Biol.">
        <title>Finishing a whole-genome shotgun: release 3 of the Drosophila melanogaster euchromatic genome sequence.</title>
        <authorList>
            <person name="Celniker S.E."/>
            <person name="Wheeler D.A."/>
            <person name="Kronmiller B."/>
            <person name="Carlson J.W."/>
            <person name="Halpern A."/>
            <person name="Patel S."/>
            <person name="Adams M."/>
            <person name="Champe M."/>
            <person name="Dugan S.P."/>
            <person name="Frise E."/>
            <person name="Hodgson A."/>
            <person name="George R.A."/>
            <person name="Hoskins R.A."/>
            <person name="Laverty T."/>
            <person name="Muzny D.M."/>
            <person name="Nelson C.R."/>
            <person name="Pacleb J.M."/>
            <person name="Park S."/>
            <person name="Pfeiffer B.D."/>
            <person name="Richards S."/>
            <person name="Sodergren E.J."/>
            <person name="Svirskas R."/>
            <person name="Tabor P.E."/>
            <person name="Wan K."/>
            <person name="Stapleton M."/>
            <person name="Sutton G.G."/>
            <person name="Venter C."/>
            <person name="Weinstock G."/>
            <person name="Scherer S.E."/>
            <person name="Myers E.W."/>
            <person name="Gibbs R.A."/>
            <person name="Rubin G.M."/>
        </authorList>
    </citation>
    <scope>NUCLEOTIDE SEQUENCE [LARGE SCALE GENOMIC DNA]</scope>
    <source>
        <strain evidence="8">Berkeley</strain>
    </source>
</reference>
<dbReference type="STRING" id="7227.FBpp0072042"/>
<organism evidence="5 8">
    <name type="scientific">Drosophila melanogaster</name>
    <name type="common">Fruit fly</name>
    <dbReference type="NCBI Taxonomy" id="7227"/>
    <lineage>
        <taxon>Eukaryota</taxon>
        <taxon>Metazoa</taxon>
        <taxon>Ecdysozoa</taxon>
        <taxon>Arthropoda</taxon>
        <taxon>Hexapoda</taxon>
        <taxon>Insecta</taxon>
        <taxon>Pterygota</taxon>
        <taxon>Neoptera</taxon>
        <taxon>Endopterygota</taxon>
        <taxon>Diptera</taxon>
        <taxon>Brachycera</taxon>
        <taxon>Muscomorpha</taxon>
        <taxon>Ephydroidea</taxon>
        <taxon>Drosophilidae</taxon>
        <taxon>Drosophila</taxon>
        <taxon>Sophophora</taxon>
    </lineage>
</organism>
<dbReference type="Proteomes" id="UP000000803">
    <property type="component" value="Chromosome 2R"/>
</dbReference>
<evidence type="ECO:0000313" key="6">
    <source>
        <dbReference type="EMBL" id="AGR50376.1"/>
    </source>
</evidence>
<reference evidence="5 8" key="3">
    <citation type="journal article" date="2002" name="Genome Biol.">
        <title>Annotation of the Drosophila melanogaster euchromatic genome: a systematic review.</title>
        <authorList>
            <person name="Misra S."/>
            <person name="Crosby M.A."/>
            <person name="Mungall C.J."/>
            <person name="Matthews B.B."/>
            <person name="Campbell K.S."/>
            <person name="Hradecky P."/>
            <person name="Huang Y."/>
            <person name="Kaminker J.S."/>
            <person name="Millburn G.H."/>
            <person name="Prochnik S.E."/>
            <person name="Smith C.D."/>
            <person name="Tupy J.L."/>
            <person name="Whitfied E.J."/>
            <person name="Bayraktaroglu L."/>
            <person name="Berman B.P."/>
            <person name="Bettencourt B.R."/>
            <person name="Celniker S.E."/>
            <person name="de Grey A.D."/>
            <person name="Drysdale R.A."/>
            <person name="Harris N.L."/>
            <person name="Richter J."/>
            <person name="Russo S."/>
            <person name="Schroeder A.J."/>
            <person name="Shu S.Q."/>
            <person name="Stapleton M."/>
            <person name="Yamada C."/>
            <person name="Ashburner M."/>
            <person name="Gelbart W.M."/>
            <person name="Rubin G.M."/>
            <person name="Lewis S.E."/>
        </authorList>
    </citation>
    <scope>GENOME REANNOTATION</scope>
    <source>
        <strain evidence="8">Berkeley</strain>
    </source>
</reference>
<dbReference type="KEGG" id="dme:Dmel_CG17658"/>
<sequence>MMAPVDPPVGSFLKCFVCVSDEGRTWTELIQGFTKESDKVEKNLAHLQTLLEKAHVKPSVICRGCNMQRYCSLSHLVADRQEHKPLCEVLRDLQKSMKIDHPLKLLGQITDRRKLQLVISQLKMVLLAKLGRPLNQREHQLIGNPAVCDVCFSTEALEDCEGCAGVAFCSAAHQRLVRGYHTPEDCQTLALIATPFRQLNCLVNIKDFYRSCPLKESNLIKAFTEATDIRISDTPWTDLESYQLFATCSSFSGIASLCLALSHISWVPDPNKAVIVYVAGATEDTLRYFEDMHLRFLFLQYPSIRNLELHFIGRTVGRIDQVDIKFSDRSFEQTVVKCFYPLSFSQYSCILNVDPTLILIMQPDFFGVGKVTQRISRYMKRKVPLENEWKPCLSSVIRSFGVPICYTSISRAQAISDFAAITLSAEKSKIAIERAYNIMGNPYREILPLHNPAPEDTERIVYANNYLEVIFTSKKKCQ</sequence>
<name>Q9W1H2_DROME</name>
<dbReference type="Pfam" id="PF20179">
    <property type="entry name" value="MSS51_C"/>
    <property type="match status" value="1"/>
</dbReference>
<dbReference type="GeneID" id="37793"/>
<dbReference type="PROSITE" id="PS01360">
    <property type="entry name" value="ZF_MYND_1"/>
    <property type="match status" value="1"/>
</dbReference>
<dbReference type="BioGRID-ORCS" id="37793">
    <property type="hits" value="0 hits in 1 CRISPR screen"/>
</dbReference>
<reference evidence="6" key="10">
    <citation type="submission" date="2013-07" db="EMBL/GenBank/DDBJ databases">
        <authorList>
            <person name="Carlson J."/>
            <person name="Booth B."/>
            <person name="Frise E."/>
            <person name="Park S."/>
            <person name="Wan K."/>
            <person name="Yu C."/>
            <person name="Celniker S."/>
        </authorList>
    </citation>
    <scope>NUCLEOTIDE SEQUENCE</scope>
</reference>
<dbReference type="Gene3D" id="6.10.140.2220">
    <property type="match status" value="1"/>
</dbReference>
<evidence type="ECO:0000256" key="2">
    <source>
        <dbReference type="ARBA" id="ARBA00022771"/>
    </source>
</evidence>
<gene>
    <name evidence="5" type="primary">Dmel\CG17658</name>
    <name evidence="6" type="synonym">CG17658-RA</name>
    <name evidence="5 7" type="ORF">CG17658</name>
    <name evidence="5" type="ORF">Dmel_CG17658</name>
</gene>
<dbReference type="FunCoup" id="Q9W1H2">
    <property type="interactions" value="1"/>
</dbReference>
<dbReference type="InterPro" id="IPR046824">
    <property type="entry name" value="Mss51-like_C"/>
</dbReference>
<dbReference type="OMA" id="TPWTDLE"/>
<dbReference type="AGR" id="FB:FBgn0034924"/>
<dbReference type="InterPro" id="IPR002893">
    <property type="entry name" value="Znf_MYND"/>
</dbReference>
<reference evidence="5" key="15">
    <citation type="submission" date="2020-05" db="EMBL/GenBank/DDBJ databases">
        <title>Drosophila melanogaster release 4 sequence.</title>
        <authorList>
            <consortium name="Berkeley Drosophila Genome Project"/>
            <person name="Celniker S."/>
            <person name="Carlson J."/>
            <person name="Wan K."/>
            <person name="Pfeiffer B."/>
            <person name="Frise E."/>
            <person name="George R."/>
            <person name="Hoskins R."/>
            <person name="Stapleton M."/>
            <person name="Pacleb J."/>
            <person name="Park S."/>
            <person name="Svirskas R."/>
            <person name="Smith E."/>
            <person name="Yu C."/>
            <person name="Rubin G."/>
        </authorList>
    </citation>
    <scope>NUCLEOTIDE SEQUENCE</scope>
</reference>
<feature type="domain" description="MYND-type" evidence="4">
    <location>
        <begin position="148"/>
        <end position="186"/>
    </location>
</feature>
<dbReference type="OrthoDB" id="5282002at2759"/>
<evidence type="ECO:0000313" key="7">
    <source>
        <dbReference type="FlyBase" id="FBgn0034924"/>
    </source>
</evidence>
<dbReference type="SUPFAM" id="SSF144232">
    <property type="entry name" value="HIT/MYND zinc finger-like"/>
    <property type="match status" value="2"/>
</dbReference>
<dbReference type="EMBL" id="BT150182">
    <property type="protein sequence ID" value="AGR50376.1"/>
    <property type="molecule type" value="mRNA"/>
</dbReference>
<evidence type="ECO:0000259" key="4">
    <source>
        <dbReference type="PROSITE" id="PS01360"/>
    </source>
</evidence>
<reference evidence="5 8" key="5">
    <citation type="journal article" date="2002" name="Genome Biol.">
        <title>Heterochromatic sequences in a Drosophila whole-genome shotgun assembly.</title>
        <authorList>
            <person name="Hoskins R.A."/>
            <person name="Smith C.D."/>
            <person name="Carlson J.W."/>
            <person name="Carvalho A.B."/>
            <person name="Halpern A."/>
            <person name="Kaminker J.S."/>
            <person name="Kennedy C."/>
            <person name="Mungall C.J."/>
            <person name="Sullivan B.A."/>
            <person name="Sutton G.G."/>
            <person name="Yasuhara J.C."/>
            <person name="Wakimoto B.T."/>
            <person name="Myers E.W."/>
            <person name="Celniker S.E."/>
            <person name="Rubin G.M."/>
            <person name="Karpen G.H."/>
        </authorList>
    </citation>
    <scope>NUCLEOTIDE SEQUENCE [LARGE SCALE GENOMIC DNA]</scope>
    <source>
        <strain evidence="8">Berkeley</strain>
    </source>
</reference>
<protein>
    <submittedName>
        <fullName evidence="6">FI21801p1</fullName>
    </submittedName>
</protein>
<dbReference type="IntAct" id="Q9W1H2">
    <property type="interactions" value="2"/>
</dbReference>
<evidence type="ECO:0000313" key="8">
    <source>
        <dbReference type="Proteomes" id="UP000000803"/>
    </source>
</evidence>
<reference evidence="5" key="14">
    <citation type="submission" date="2020-04" db="EMBL/GenBank/DDBJ databases">
        <authorList>
            <consortium name="FlyBase"/>
        </authorList>
    </citation>
    <scope>NUCLEOTIDE SEQUENCE</scope>
</reference>
<reference evidence="5 8" key="4">
    <citation type="journal article" date="2002" name="Genome Biol.">
        <title>The transposable elements of the Drosophila melanogaster euchromatin: a genomics perspective.</title>
        <authorList>
            <person name="Kaminker J.S."/>
            <person name="Bergman C.M."/>
            <person name="Kronmiller B."/>
            <person name="Carlson J."/>
            <person name="Svirskas R."/>
            <person name="Patel S."/>
            <person name="Frise E."/>
            <person name="Wheeler D.A."/>
            <person name="Lewis S.E."/>
            <person name="Rubin G.M."/>
            <person name="Ashburner M."/>
            <person name="Celniker S.E."/>
        </authorList>
    </citation>
    <scope>NUCLEOTIDE SEQUENCE [LARGE SCALE GENOMIC DNA]</scope>
    <source>
        <strain evidence="8">Berkeley</strain>
    </source>
</reference>
<dbReference type="UCSC" id="CG17658-RA">
    <property type="organism name" value="d. melanogaster"/>
</dbReference>
<reference evidence="5" key="12">
    <citation type="journal article" date="2015" name="G3 (Bethesda)">
        <title>Gene Model Annotations for Drosophila melanogaster: The Rule-Benders.</title>
        <authorList>
            <consortium name="FlyBase Consortium"/>
            <person name="Crosby M.A."/>
            <person name="Gramates L.S."/>
            <person name="Dos Santos G."/>
            <person name="Matthews B.B."/>
            <person name="St Pierre S.E."/>
            <person name="Zhou P."/>
            <person name="Schroeder A.J."/>
            <person name="Falls K."/>
            <person name="Emmert D.B."/>
            <person name="Russo S.M."/>
            <person name="Gelbart W.M."/>
            <person name="null"/>
        </authorList>
    </citation>
    <scope>NUCLEOTIDE SEQUENCE</scope>
</reference>
<reference evidence="5 8" key="8">
    <citation type="journal article" date="2007" name="Science">
        <title>The Release 5.1 annotation of Drosophila melanogaster heterochromatin.</title>
        <authorList>
            <person name="Smith C.D."/>
            <person name="Shu S."/>
            <person name="Mungall C.J."/>
            <person name="Karpen G.H."/>
        </authorList>
    </citation>
    <scope>NUCLEOTIDE SEQUENCE [LARGE SCALE GENOMIC DNA]</scope>
    <source>
        <strain evidence="8">Berkeley</strain>
    </source>
</reference>
<dbReference type="GO" id="GO:0008270">
    <property type="term" value="F:zinc ion binding"/>
    <property type="evidence" value="ECO:0007669"/>
    <property type="project" value="UniProtKB-KW"/>
</dbReference>
<reference evidence="5 8" key="6">
    <citation type="journal article" date="2005" name="PLoS Comput. Biol.">
        <title>Combined evidence annotation of transposable elements in genome sequences.</title>
        <authorList>
            <person name="Quesneville H."/>
            <person name="Bergman C.M."/>
            <person name="Andrieu O."/>
            <person name="Autard D."/>
            <person name="Nouaud D."/>
            <person name="Ashburner M."/>
            <person name="Anxolabehere D."/>
        </authorList>
    </citation>
    <scope>NUCLEOTIDE SEQUENCE [LARGE SCALE GENOMIC DNA]</scope>
    <source>
        <strain evidence="8">Berkeley</strain>
    </source>
</reference>
<keyword evidence="8" id="KW-1185">Reference proteome</keyword>
<evidence type="ECO:0000256" key="1">
    <source>
        <dbReference type="ARBA" id="ARBA00022723"/>
    </source>
</evidence>
<dbReference type="Bgee" id="FBgn0034924">
    <property type="expression patterns" value="Expressed in adult abdomen and 9 other cell types or tissues"/>
</dbReference>
<accession>Q9W1H2</accession>
<dbReference type="eggNOG" id="ENOG502S5VW">
    <property type="taxonomic scope" value="Eukaryota"/>
</dbReference>
<reference evidence="5" key="7">
    <citation type="submission" date="2006-08" db="EMBL/GenBank/DDBJ databases">
        <authorList>
            <person name="Celniker S."/>
            <person name="Carlson J."/>
            <person name="Wan K."/>
            <person name="Frise E."/>
            <person name="Hoskins R."/>
            <person name="Park S."/>
            <person name="Svirskas R."/>
            <person name="Rubin G."/>
        </authorList>
    </citation>
    <scope>NUCLEOTIDE SEQUENCE</scope>
</reference>
<evidence type="ECO:0000313" key="5">
    <source>
        <dbReference type="EMBL" id="AAF47092.1"/>
    </source>
</evidence>
<dbReference type="AlphaFoldDB" id="Q9W1H2"/>
<dbReference type="FlyBase" id="FBgn0034924">
    <property type="gene designation" value="CG17658"/>
</dbReference>
<dbReference type="RefSeq" id="NP_611845.2">
    <property type="nucleotide sequence ID" value="NM_138001.4"/>
</dbReference>
<dbReference type="HOGENOM" id="CLU_031420_1_0_1"/>
<reference evidence="5 8" key="1">
    <citation type="journal article" date="2000" name="Science">
        <title>The genome sequence of Drosophila melanogaster.</title>
        <authorList>
            <person name="Adams M.D."/>
            <person name="Celniker S.E."/>
            <person name="Holt R.A."/>
            <person name="Evans C.A."/>
            <person name="Gocayne J.D."/>
            <person name="Amanatides P.G."/>
            <person name="Scherer S.E."/>
            <person name="Li P.W."/>
            <person name="Hoskins R.A."/>
            <person name="Galle R.F."/>
            <person name="George R.A."/>
            <person name="Lewis S.E."/>
            <person name="Richards S."/>
            <person name="Ashburner M."/>
            <person name="Henderson S.N."/>
            <person name="Sutton G.G."/>
            <person name="Wortman J.R."/>
            <person name="Yandell M.D."/>
            <person name="Zhang Q."/>
            <person name="Chen L.X."/>
            <person name="Brandon R.C."/>
            <person name="Rogers Y.H."/>
            <person name="Blazej R.G."/>
            <person name="Champe M."/>
            <person name="Pfeiffer B.D."/>
            <person name="Wan K.H."/>
            <person name="Doyle C."/>
            <person name="Baxter E.G."/>
            <person name="Helt G."/>
            <person name="Nelson C.R."/>
            <person name="Gabor G.L."/>
            <person name="Abril J.F."/>
            <person name="Agbayani A."/>
            <person name="An H.J."/>
            <person name="Andrews-Pfannkoch C."/>
            <person name="Baldwin D."/>
            <person name="Ballew R.M."/>
            <person name="Basu A."/>
            <person name="Baxendale J."/>
            <person name="Bayraktaroglu L."/>
            <person name="Beasley E.M."/>
            <person name="Beeson K.Y."/>
            <person name="Benos P.V."/>
            <person name="Berman B.P."/>
            <person name="Bhandari D."/>
            <person name="Bolshakov S."/>
            <person name="Borkova D."/>
            <person name="Botchan M.R."/>
            <person name="Bouck J."/>
            <person name="Brokstein P."/>
            <person name="Brottier P."/>
            <person name="Burtis K.C."/>
            <person name="Busam D.A."/>
            <person name="Butler H."/>
            <person name="Cadieu E."/>
            <person name="Center A."/>
            <person name="Chandra I."/>
            <person name="Cherry J.M."/>
            <person name="Cawley S."/>
            <person name="Dahlke C."/>
            <person name="Davenport L.B."/>
            <person name="Davies P."/>
            <person name="de Pablos B."/>
            <person name="Delcher A."/>
            <person name="Deng Z."/>
            <person name="Mays A.D."/>
            <person name="Dew I."/>
            <person name="Dietz S.M."/>
            <person name="Dodson K."/>
            <person name="Doup L.E."/>
            <person name="Downes M."/>
            <person name="Dugan-Rocha S."/>
            <person name="Dunkov B.C."/>
            <person name="Dunn P."/>
            <person name="Durbin K.J."/>
            <person name="Evangelista C.C."/>
            <person name="Ferraz C."/>
            <person name="Ferriera S."/>
            <person name="Fleischmann W."/>
            <person name="Fosler C."/>
            <person name="Gabrielian A.E."/>
            <person name="Garg N.S."/>
            <person name="Gelbart W.M."/>
            <person name="Glasser K."/>
            <person name="Glodek A."/>
            <person name="Gong F."/>
            <person name="Gorrell J.H."/>
            <person name="Gu Z."/>
            <person name="Guan P."/>
            <person name="Harris M."/>
            <person name="Harris N.L."/>
            <person name="Harvey D."/>
            <person name="Heiman T.J."/>
            <person name="Hernandez J.R."/>
            <person name="Houck J."/>
            <person name="Hostin D."/>
            <person name="Houston K.A."/>
            <person name="Howland T.J."/>
            <person name="Wei M.H."/>
            <person name="Ibegwam C."/>
            <person name="Jalali M."/>
            <person name="Kalush F."/>
            <person name="Karpen G.H."/>
            <person name="Ke Z."/>
            <person name="Kennison J.A."/>
            <person name="Ketchum K.A."/>
            <person name="Kimmel B.E."/>
            <person name="Kodira C.D."/>
            <person name="Kraft C."/>
            <person name="Kravitz S."/>
            <person name="Kulp D."/>
            <person name="Lai Z."/>
            <person name="Lasko P."/>
            <person name="Lei Y."/>
            <person name="Levitsky A.A."/>
            <person name="Li J."/>
            <person name="Li Z."/>
            <person name="Liang Y."/>
            <person name="Lin X."/>
            <person name="Liu X."/>
            <person name="Mattei B."/>
            <person name="McIntosh T.C."/>
            <person name="McLeod M.P."/>
            <person name="McPherson D."/>
            <person name="Merkulov G."/>
            <person name="Milshina N.V."/>
            <person name="Mobarry C."/>
            <person name="Morris J."/>
            <person name="Moshrefi A."/>
            <person name="Mount S.M."/>
            <person name="Moy M."/>
            <person name="Murphy B."/>
            <person name="Murphy L."/>
            <person name="Muzny D.M."/>
            <person name="Nelson D.L."/>
            <person name="Nelson D.R."/>
            <person name="Nelson K.A."/>
            <person name="Nixon K."/>
            <person name="Nusskern D.R."/>
            <person name="Pacleb J.M."/>
            <person name="Palazzolo M."/>
            <person name="Pittman G.S."/>
            <person name="Pan S."/>
            <person name="Pollard J."/>
            <person name="Puri V."/>
            <person name="Reese M.G."/>
            <person name="Reinert K."/>
            <person name="Remington K."/>
            <person name="Saunders R.D."/>
            <person name="Scheeler F."/>
            <person name="Shen H."/>
            <person name="Shue B.C."/>
            <person name="Siden-Kiamos I."/>
            <person name="Simpson M."/>
            <person name="Skupski M.P."/>
            <person name="Smith T."/>
            <person name="Spier E."/>
            <person name="Spradling A.C."/>
            <person name="Stapleton M."/>
            <person name="Strong R."/>
            <person name="Sun E."/>
            <person name="Svirskas R."/>
            <person name="Tector C."/>
            <person name="Turner R."/>
            <person name="Venter E."/>
            <person name="Wang A.H."/>
            <person name="Wang X."/>
            <person name="Wang Z.Y."/>
            <person name="Wassarman D.A."/>
            <person name="Weinstock G.M."/>
            <person name="Weissenbach J."/>
            <person name="Williams S.M."/>
            <person name="WoodageT"/>
            <person name="Worley K.C."/>
            <person name="Wu D."/>
            <person name="Yang S."/>
            <person name="Yao Q.A."/>
            <person name="Ye J."/>
            <person name="Yeh R.F."/>
            <person name="Zaveri J.S."/>
            <person name="Zhan M."/>
            <person name="Zhang G."/>
            <person name="Zhao Q."/>
            <person name="Zheng L."/>
            <person name="Zheng X.H."/>
            <person name="Zhong F.N."/>
            <person name="Zhong W."/>
            <person name="Zhou X."/>
            <person name="Zhu S."/>
            <person name="Zhu X."/>
            <person name="Smith H.O."/>
            <person name="Gibbs R.A."/>
            <person name="Myers E.W."/>
            <person name="Rubin G.M."/>
            <person name="Venter J.C."/>
        </authorList>
    </citation>
    <scope>NUCLEOTIDE SEQUENCE [LARGE SCALE GENOMIC DNA]</scope>
    <source>
        <strain evidence="8">Berkeley</strain>
    </source>
</reference>
<dbReference type="VEuPathDB" id="VectorBase:FBgn0034924"/>
<dbReference type="PANTHER" id="PTHR28069">
    <property type="entry name" value="GH20023P"/>
    <property type="match status" value="1"/>
</dbReference>
<dbReference type="PANTHER" id="PTHR28069:SF2">
    <property type="entry name" value="GH20023P"/>
    <property type="match status" value="1"/>
</dbReference>
<keyword evidence="3" id="KW-0862">Zinc</keyword>
<dbReference type="DNASU" id="37793"/>
<dbReference type="InParanoid" id="Q9W1H2"/>
<reference evidence="5" key="13">
    <citation type="journal article" date="2015" name="Genome Res.">
        <title>The Release 6 reference sequence of the Drosophila melanogaster genome.</title>
        <authorList>
            <person name="Hoskins R.A."/>
            <person name="Carlson J.W."/>
            <person name="Wan K.H."/>
            <person name="Park S."/>
            <person name="Mendez I."/>
            <person name="Galle S.E."/>
            <person name="Booth B.W."/>
            <person name="Pfeiffer B.D."/>
            <person name="George R.A."/>
            <person name="Svirskas R."/>
            <person name="Krzywinski M."/>
            <person name="Schein J."/>
            <person name="Accardo M.C."/>
            <person name="Damia E."/>
            <person name="Messina G."/>
            <person name="Mendez-Lago M."/>
            <person name="de Pablos B."/>
            <person name="Demakova O.V."/>
            <person name="Andreyeva E.N."/>
            <person name="Boldyreva L.V."/>
            <person name="Marra M."/>
            <person name="Carvalho A.B."/>
            <person name="Dimitri P."/>
            <person name="Villasante A."/>
            <person name="Zhimulev I.F."/>
            <person name="Rubin G.M."/>
            <person name="Karpen G.H."/>
            <person name="Celniker S.E."/>
        </authorList>
    </citation>
    <scope>NUCLEOTIDE SEQUENCE</scope>
</reference>
<reference evidence="5" key="11">
    <citation type="journal article" date="2015" name="G3 (Bethesda)">
        <title>Gene Model Annotations for Drosophila melanogaster: Impact of High-Throughput Data.</title>
        <authorList>
            <consortium name="FlyBase Consortium"/>
            <person name="Matthews B.B."/>
            <person name="Dos Santos G."/>
            <person name="Crosby M.A."/>
            <person name="Emmert D.B."/>
            <person name="St Pierre S.E."/>
            <person name="Gramates L.S."/>
            <person name="Zhou P."/>
            <person name="Schroeder A.J."/>
            <person name="Falls K."/>
            <person name="Strelets V."/>
            <person name="Russo S.M."/>
            <person name="Gelbart W.M."/>
            <person name="null"/>
        </authorList>
    </citation>
    <scope>NUCLEOTIDE SEQUENCE</scope>
</reference>
<reference evidence="5 8" key="9">
    <citation type="journal article" date="2007" name="Science">
        <title>Sequence finishing and mapping of Drosophila melanogaster heterochromatin.</title>
        <authorList>
            <person name="Hoskins R.A."/>
            <person name="Carlson J.W."/>
            <person name="Kennedy C."/>
            <person name="Acevedo D."/>
            <person name="Evans-Holm M."/>
            <person name="Frise E."/>
            <person name="Wan K.H."/>
            <person name="Park S."/>
            <person name="Mendez-Lago M."/>
            <person name="Rossi F."/>
            <person name="Villasante A."/>
            <person name="Dimitri P."/>
            <person name="Karpen G.H."/>
            <person name="Celniker S.E."/>
        </authorList>
    </citation>
    <scope>NUCLEOTIDE SEQUENCE [LARGE SCALE GENOMIC DNA]</scope>
    <source>
        <strain evidence="8">Berkeley</strain>
    </source>
</reference>
<dbReference type="PaxDb" id="7227-FBpp0072042"/>
<keyword evidence="1" id="KW-0479">Metal-binding</keyword>
<keyword evidence="2" id="KW-0863">Zinc-finger</keyword>
<dbReference type="EMBL" id="AE013599">
    <property type="protein sequence ID" value="AAF47092.1"/>
    <property type="molecule type" value="Genomic_DNA"/>
</dbReference>
<evidence type="ECO:0000256" key="3">
    <source>
        <dbReference type="ARBA" id="ARBA00022833"/>
    </source>
</evidence>